<dbReference type="PANTHER" id="PTHR10302">
    <property type="entry name" value="SINGLE-STRANDED DNA-BINDING PROTEIN"/>
    <property type="match status" value="1"/>
</dbReference>
<dbReference type="GO" id="GO:0003697">
    <property type="term" value="F:single-stranded DNA binding"/>
    <property type="evidence" value="ECO:0007669"/>
    <property type="project" value="UniProtKB-UniRule"/>
</dbReference>
<dbReference type="InterPro" id="IPR000424">
    <property type="entry name" value="Primosome_PriB/ssb"/>
</dbReference>
<dbReference type="GO" id="GO:0006260">
    <property type="term" value="P:DNA replication"/>
    <property type="evidence" value="ECO:0007669"/>
    <property type="project" value="InterPro"/>
</dbReference>
<comment type="subunit">
    <text evidence="2">Homotetramer.</text>
</comment>
<keyword evidence="1 2" id="KW-0238">DNA-binding</keyword>
<dbReference type="AlphaFoldDB" id="A0AAU8A6A4"/>
<name>A0AAU8A6A4_9FIRM</name>
<feature type="region of interest" description="Disordered" evidence="4">
    <location>
        <begin position="104"/>
        <end position="123"/>
    </location>
</feature>
<dbReference type="InterPro" id="IPR011344">
    <property type="entry name" value="ssDNA-bd"/>
</dbReference>
<evidence type="ECO:0000256" key="1">
    <source>
        <dbReference type="ARBA" id="ARBA00023125"/>
    </source>
</evidence>
<dbReference type="PANTHER" id="PTHR10302:SF27">
    <property type="entry name" value="SINGLE-STRANDED DNA-BINDING PROTEIN"/>
    <property type="match status" value="1"/>
</dbReference>
<evidence type="ECO:0000313" key="5">
    <source>
        <dbReference type="EMBL" id="XCC61703.1"/>
    </source>
</evidence>
<evidence type="ECO:0000256" key="2">
    <source>
        <dbReference type="HAMAP-Rule" id="MF_00984"/>
    </source>
</evidence>
<dbReference type="GO" id="GO:0009295">
    <property type="term" value="C:nucleoid"/>
    <property type="evidence" value="ECO:0007669"/>
    <property type="project" value="TreeGrafter"/>
</dbReference>
<proteinExistence type="inferred from homology"/>
<gene>
    <name evidence="5" type="ORF">PUP29_09215</name>
</gene>
<dbReference type="EMBL" id="CP117826">
    <property type="protein sequence ID" value="XCC61703.1"/>
    <property type="molecule type" value="Genomic_DNA"/>
</dbReference>
<dbReference type="SUPFAM" id="SSF50249">
    <property type="entry name" value="Nucleic acid-binding proteins"/>
    <property type="match status" value="1"/>
</dbReference>
<evidence type="ECO:0000256" key="4">
    <source>
        <dbReference type="SAM" id="MobiDB-lite"/>
    </source>
</evidence>
<dbReference type="RefSeq" id="WP_353423104.1">
    <property type="nucleotide sequence ID" value="NZ_CP117826.1"/>
</dbReference>
<feature type="compositionally biased region" description="Acidic residues" evidence="4">
    <location>
        <begin position="114"/>
        <end position="123"/>
    </location>
</feature>
<dbReference type="NCBIfam" id="TIGR00621">
    <property type="entry name" value="ssb"/>
    <property type="match status" value="1"/>
</dbReference>
<dbReference type="Gene3D" id="2.40.50.140">
    <property type="entry name" value="Nucleic acid-binding proteins"/>
    <property type="match status" value="1"/>
</dbReference>
<dbReference type="PIRSF" id="PIRSF002070">
    <property type="entry name" value="SSB"/>
    <property type="match status" value="1"/>
</dbReference>
<accession>A0AAU8A6A4</accession>
<dbReference type="PROSITE" id="PS50935">
    <property type="entry name" value="SSB"/>
    <property type="match status" value="1"/>
</dbReference>
<evidence type="ECO:0000256" key="3">
    <source>
        <dbReference type="PIRNR" id="PIRNR002070"/>
    </source>
</evidence>
<dbReference type="InterPro" id="IPR012340">
    <property type="entry name" value="NA-bd_OB-fold"/>
</dbReference>
<dbReference type="CDD" id="cd04496">
    <property type="entry name" value="SSB_OBF"/>
    <property type="match status" value="1"/>
</dbReference>
<sequence>MNLVVLKGRIVRDPEVRITGTGKAVVDFTVACDTGKDRTADFISCTAWDKTAELIGKWFSKGKEILLTGSVKVSKYETESGTRYKTYVLTSRIEFCGSREAKVNEIPDGPEGYEPLDDSELPF</sequence>
<comment type="caution">
    <text evidence="2">Lacks conserved residue(s) required for the propagation of feature annotation.</text>
</comment>
<protein>
    <recommendedName>
        <fullName evidence="2 3">Single-stranded DNA-binding protein</fullName>
        <shortName evidence="2">SSB</shortName>
    </recommendedName>
</protein>
<dbReference type="HAMAP" id="MF_00984">
    <property type="entry name" value="SSB"/>
    <property type="match status" value="1"/>
</dbReference>
<dbReference type="Pfam" id="PF00436">
    <property type="entry name" value="SSB"/>
    <property type="match status" value="1"/>
</dbReference>
<reference evidence="5" key="1">
    <citation type="submission" date="2023-02" db="EMBL/GenBank/DDBJ databases">
        <title>Gut commensal Christensenella minuta modulates host metabolism via a new class of secondary bile acids.</title>
        <authorList>
            <person name="Liu C."/>
        </authorList>
    </citation>
    <scope>NUCLEOTIDE SEQUENCE</scope>
    <source>
        <strain evidence="5">CA70</strain>
    </source>
</reference>
<organism evidence="5">
    <name type="scientific">Christensenella massiliensis</name>
    <dbReference type="NCBI Taxonomy" id="1805714"/>
    <lineage>
        <taxon>Bacteria</taxon>
        <taxon>Bacillati</taxon>
        <taxon>Bacillota</taxon>
        <taxon>Clostridia</taxon>
        <taxon>Christensenellales</taxon>
        <taxon>Christensenellaceae</taxon>
        <taxon>Christensenella</taxon>
    </lineage>
</organism>